<dbReference type="EMBL" id="AUZY01006610">
    <property type="protein sequence ID" value="EQD53799.1"/>
    <property type="molecule type" value="Genomic_DNA"/>
</dbReference>
<feature type="transmembrane region" description="Helical" evidence="6">
    <location>
        <begin position="299"/>
        <end position="317"/>
    </location>
</feature>
<feature type="transmembrane region" description="Helical" evidence="6">
    <location>
        <begin position="323"/>
        <end position="345"/>
    </location>
</feature>
<dbReference type="SUPFAM" id="SSF103473">
    <property type="entry name" value="MFS general substrate transporter"/>
    <property type="match status" value="1"/>
</dbReference>
<feature type="transmembrane region" description="Helical" evidence="6">
    <location>
        <begin position="12"/>
        <end position="33"/>
    </location>
</feature>
<dbReference type="InterPro" id="IPR050495">
    <property type="entry name" value="ATG22/LtaA_families"/>
</dbReference>
<sequence length="419" mass="45568">MFRDPRVWRWILYDWAESAFATTVMVAFFPILLTHYWNPGSPAAAFARLGMVSGIAALAIALVAPLLGALADRAHARAFWLAGFAGLGILSVLALDLVGRGQWFIALLLFGLALVGYSGGNVFYNSLLLHWCDPAEIDRASCYGYGAGYLGGGLLFAVNIWMVMDPARFGLANALSAMRVAFVDVALWWGLFTLPVLFTRRAHLPHSAGFAKIVRSGWQQFRSTFREVRKLRYVSAFLLSYWCYIDGVNTIIKMAVSYGLTLGFPSSSLIVAILLTQAVAFPAALVYAHLGVRWGVVRALYLGIGIYMVATVAAAFMTNVAEFYALAAVVGLVQGGTQALSRSLYARLIPKEKSAEFFGFYGMIGKFSAIVGPFLVALTESWTGNVRIAIGSIIVLFALGTVLLHRVDFRVGQLVADSL</sequence>
<evidence type="ECO:0000256" key="3">
    <source>
        <dbReference type="ARBA" id="ARBA00022692"/>
    </source>
</evidence>
<accession>T1BKI3</accession>
<keyword evidence="4 6" id="KW-1133">Transmembrane helix</keyword>
<feature type="transmembrane region" description="Helical" evidence="6">
    <location>
        <begin position="264"/>
        <end position="287"/>
    </location>
</feature>
<evidence type="ECO:0000256" key="6">
    <source>
        <dbReference type="SAM" id="Phobius"/>
    </source>
</evidence>
<feature type="transmembrane region" description="Helical" evidence="6">
    <location>
        <begin position="384"/>
        <end position="404"/>
    </location>
</feature>
<organism evidence="8">
    <name type="scientific">mine drainage metagenome</name>
    <dbReference type="NCBI Taxonomy" id="410659"/>
    <lineage>
        <taxon>unclassified sequences</taxon>
        <taxon>metagenomes</taxon>
        <taxon>ecological metagenomes</taxon>
    </lineage>
</organism>
<keyword evidence="2" id="KW-0813">Transport</keyword>
<reference evidence="8" key="1">
    <citation type="submission" date="2013-08" db="EMBL/GenBank/DDBJ databases">
        <authorList>
            <person name="Mendez C."/>
            <person name="Richter M."/>
            <person name="Ferrer M."/>
            <person name="Sanchez J."/>
        </authorList>
    </citation>
    <scope>NUCLEOTIDE SEQUENCE</scope>
</reference>
<feature type="transmembrane region" description="Helical" evidence="6">
    <location>
        <begin position="78"/>
        <end position="97"/>
    </location>
</feature>
<dbReference type="InterPro" id="IPR036259">
    <property type="entry name" value="MFS_trans_sf"/>
</dbReference>
<dbReference type="AlphaFoldDB" id="T1BKI3"/>
<comment type="subcellular location">
    <subcellularLocation>
        <location evidence="1">Endomembrane system</location>
        <topology evidence="1">Multi-pass membrane protein</topology>
    </subcellularLocation>
</comment>
<dbReference type="PANTHER" id="PTHR23519:SF1">
    <property type="entry name" value="AUTOPHAGY-RELATED PROTEIN 22"/>
    <property type="match status" value="1"/>
</dbReference>
<dbReference type="Pfam" id="PF11700">
    <property type="entry name" value="ATG22"/>
    <property type="match status" value="2"/>
</dbReference>
<feature type="transmembrane region" description="Helical" evidence="6">
    <location>
        <begin position="103"/>
        <end position="124"/>
    </location>
</feature>
<protein>
    <submittedName>
        <fullName evidence="8">Major facilitator transporter</fullName>
    </submittedName>
</protein>
<feature type="transmembrane region" description="Helical" evidence="6">
    <location>
        <begin position="357"/>
        <end position="378"/>
    </location>
</feature>
<dbReference type="Gene3D" id="1.20.1250.20">
    <property type="entry name" value="MFS general substrate transporter like domains"/>
    <property type="match status" value="1"/>
</dbReference>
<keyword evidence="5 6" id="KW-0472">Membrane</keyword>
<dbReference type="GO" id="GO:0022857">
    <property type="term" value="F:transmembrane transporter activity"/>
    <property type="evidence" value="ECO:0007669"/>
    <property type="project" value="InterPro"/>
</dbReference>
<feature type="transmembrane region" description="Helical" evidence="6">
    <location>
        <begin position="45"/>
        <end position="71"/>
    </location>
</feature>
<feature type="domain" description="Major facilitator superfamily (MFS) profile" evidence="7">
    <location>
        <begin position="228"/>
        <end position="419"/>
    </location>
</feature>
<comment type="caution">
    <text evidence="8">The sequence shown here is derived from an EMBL/GenBank/DDBJ whole genome shotgun (WGS) entry which is preliminary data.</text>
</comment>
<dbReference type="GO" id="GO:0012505">
    <property type="term" value="C:endomembrane system"/>
    <property type="evidence" value="ECO:0007669"/>
    <property type="project" value="UniProtKB-SubCell"/>
</dbReference>
<keyword evidence="3 6" id="KW-0812">Transmembrane</keyword>
<reference evidence="8" key="2">
    <citation type="journal article" date="2014" name="ISME J.">
        <title>Microbial stratification in low pH oxic and suboxic macroscopic growths along an acid mine drainage.</title>
        <authorList>
            <person name="Mendez-Garcia C."/>
            <person name="Mesa V."/>
            <person name="Sprenger R.R."/>
            <person name="Richter M."/>
            <person name="Diez M.S."/>
            <person name="Solano J."/>
            <person name="Bargiela R."/>
            <person name="Golyshina O.V."/>
            <person name="Manteca A."/>
            <person name="Ramos J.L."/>
            <person name="Gallego J.R."/>
            <person name="Llorente I."/>
            <person name="Martins Dos Santos V.A."/>
            <person name="Jensen O.N."/>
            <person name="Pelaez A.I."/>
            <person name="Sanchez J."/>
            <person name="Ferrer M."/>
        </authorList>
    </citation>
    <scope>NUCLEOTIDE SEQUENCE</scope>
</reference>
<evidence type="ECO:0000256" key="2">
    <source>
        <dbReference type="ARBA" id="ARBA00022448"/>
    </source>
</evidence>
<feature type="transmembrane region" description="Helical" evidence="6">
    <location>
        <begin position="176"/>
        <end position="198"/>
    </location>
</feature>
<evidence type="ECO:0000256" key="1">
    <source>
        <dbReference type="ARBA" id="ARBA00004127"/>
    </source>
</evidence>
<dbReference type="InterPro" id="IPR024671">
    <property type="entry name" value="Atg22-like"/>
</dbReference>
<feature type="transmembrane region" description="Helical" evidence="6">
    <location>
        <begin position="231"/>
        <end position="252"/>
    </location>
</feature>
<evidence type="ECO:0000256" key="4">
    <source>
        <dbReference type="ARBA" id="ARBA00022989"/>
    </source>
</evidence>
<feature type="transmembrane region" description="Helical" evidence="6">
    <location>
        <begin position="145"/>
        <end position="164"/>
    </location>
</feature>
<gene>
    <name evidence="8" type="ORF">B1B_10032</name>
</gene>
<dbReference type="InterPro" id="IPR020846">
    <property type="entry name" value="MFS_dom"/>
</dbReference>
<dbReference type="PROSITE" id="PS50850">
    <property type="entry name" value="MFS"/>
    <property type="match status" value="1"/>
</dbReference>
<proteinExistence type="predicted"/>
<dbReference type="PANTHER" id="PTHR23519">
    <property type="entry name" value="AUTOPHAGY-RELATED PROTEIN 22"/>
    <property type="match status" value="1"/>
</dbReference>
<evidence type="ECO:0000259" key="7">
    <source>
        <dbReference type="PROSITE" id="PS50850"/>
    </source>
</evidence>
<name>T1BKI3_9ZZZZ</name>
<evidence type="ECO:0000256" key="5">
    <source>
        <dbReference type="ARBA" id="ARBA00023136"/>
    </source>
</evidence>
<evidence type="ECO:0000313" key="8">
    <source>
        <dbReference type="EMBL" id="EQD53799.1"/>
    </source>
</evidence>